<evidence type="ECO:0000259" key="4">
    <source>
        <dbReference type="PROSITE" id="PS01031"/>
    </source>
</evidence>
<reference evidence="5 6" key="1">
    <citation type="submission" date="2019-02" db="EMBL/GenBank/DDBJ databases">
        <title>Genome sequencing of the rare red list fungi Dentipellis fragilis.</title>
        <authorList>
            <person name="Buettner E."/>
            <person name="Kellner H."/>
        </authorList>
    </citation>
    <scope>NUCLEOTIDE SEQUENCE [LARGE SCALE GENOMIC DNA]</scope>
    <source>
        <strain evidence="5 6">DSM 105465</strain>
    </source>
</reference>
<dbReference type="InterPro" id="IPR008978">
    <property type="entry name" value="HSP20-like_chaperone"/>
</dbReference>
<dbReference type="SUPFAM" id="SSF49764">
    <property type="entry name" value="HSP20-like chaperones"/>
    <property type="match status" value="1"/>
</dbReference>
<protein>
    <recommendedName>
        <fullName evidence="4">SHSP domain-containing protein</fullName>
    </recommendedName>
</protein>
<dbReference type="Proteomes" id="UP000298327">
    <property type="component" value="Unassembled WGS sequence"/>
</dbReference>
<name>A0A4Y9Z4Y2_9AGAM</name>
<keyword evidence="1" id="KW-0346">Stress response</keyword>
<dbReference type="PANTHER" id="PTHR11527">
    <property type="entry name" value="HEAT-SHOCK PROTEIN 20 FAMILY MEMBER"/>
    <property type="match status" value="1"/>
</dbReference>
<dbReference type="Gene3D" id="2.60.40.790">
    <property type="match status" value="1"/>
</dbReference>
<dbReference type="InterPro" id="IPR031107">
    <property type="entry name" value="Small_HSP"/>
</dbReference>
<evidence type="ECO:0000256" key="1">
    <source>
        <dbReference type="ARBA" id="ARBA00023016"/>
    </source>
</evidence>
<dbReference type="PROSITE" id="PS01031">
    <property type="entry name" value="SHSP"/>
    <property type="match status" value="1"/>
</dbReference>
<gene>
    <name evidence="5" type="ORF">EVG20_g3297</name>
</gene>
<evidence type="ECO:0000256" key="3">
    <source>
        <dbReference type="RuleBase" id="RU003616"/>
    </source>
</evidence>
<dbReference type="STRING" id="205917.A0A4Y9Z4Y2"/>
<sequence>MSIARQFFREFRPLFRMLEEPLGRQSGLPGIAARGFDDPFFGGPLQALQARPAVDVSEQNGTYLVEAELPGVKKEDVDVRIGDGGRSVTIEGKIVQNRVEKPSATSESATDASAAAQREYLIGSIAGTRTLTPSIPLASSDSTAVAQKDQAANQISVERAFTGSTTFTRTVWLPRPVDASKVSAKLSDGVLSLKIPKAEEPGAVQIDVE</sequence>
<feature type="domain" description="SHSP" evidence="4">
    <location>
        <begin position="45"/>
        <end position="209"/>
    </location>
</feature>
<evidence type="ECO:0000313" key="5">
    <source>
        <dbReference type="EMBL" id="TFY69087.1"/>
    </source>
</evidence>
<evidence type="ECO:0000256" key="2">
    <source>
        <dbReference type="PROSITE-ProRule" id="PRU00285"/>
    </source>
</evidence>
<dbReference type="CDD" id="cd06464">
    <property type="entry name" value="ACD_sHsps-like"/>
    <property type="match status" value="1"/>
</dbReference>
<dbReference type="InterPro" id="IPR002068">
    <property type="entry name" value="A-crystallin/Hsp20_dom"/>
</dbReference>
<dbReference type="EMBL" id="SEOQ01000146">
    <property type="protein sequence ID" value="TFY69087.1"/>
    <property type="molecule type" value="Genomic_DNA"/>
</dbReference>
<organism evidence="5 6">
    <name type="scientific">Dentipellis fragilis</name>
    <dbReference type="NCBI Taxonomy" id="205917"/>
    <lineage>
        <taxon>Eukaryota</taxon>
        <taxon>Fungi</taxon>
        <taxon>Dikarya</taxon>
        <taxon>Basidiomycota</taxon>
        <taxon>Agaricomycotina</taxon>
        <taxon>Agaricomycetes</taxon>
        <taxon>Russulales</taxon>
        <taxon>Hericiaceae</taxon>
        <taxon>Dentipellis</taxon>
    </lineage>
</organism>
<dbReference type="OrthoDB" id="1431247at2759"/>
<comment type="similarity">
    <text evidence="2 3">Belongs to the small heat shock protein (HSP20) family.</text>
</comment>
<dbReference type="AlphaFoldDB" id="A0A4Y9Z4Y2"/>
<proteinExistence type="inferred from homology"/>
<dbReference type="Pfam" id="PF00011">
    <property type="entry name" value="HSP20"/>
    <property type="match status" value="1"/>
</dbReference>
<accession>A0A4Y9Z4Y2</accession>
<evidence type="ECO:0000313" key="6">
    <source>
        <dbReference type="Proteomes" id="UP000298327"/>
    </source>
</evidence>
<comment type="caution">
    <text evidence="5">The sequence shown here is derived from an EMBL/GenBank/DDBJ whole genome shotgun (WGS) entry which is preliminary data.</text>
</comment>
<keyword evidence="6" id="KW-1185">Reference proteome</keyword>